<dbReference type="NCBIfam" id="TIGR01613">
    <property type="entry name" value="primase_Cterm"/>
    <property type="match status" value="1"/>
</dbReference>
<dbReference type="GO" id="GO:0005524">
    <property type="term" value="F:ATP binding"/>
    <property type="evidence" value="ECO:0007669"/>
    <property type="project" value="UniProtKB-KW"/>
</dbReference>
<dbReference type="GO" id="GO:0016787">
    <property type="term" value="F:hydrolase activity"/>
    <property type="evidence" value="ECO:0007669"/>
    <property type="project" value="UniProtKB-KW"/>
</dbReference>
<dbReference type="InterPro" id="IPR014818">
    <property type="entry name" value="Phage/plasmid_primase_P4_C"/>
</dbReference>
<protein>
    <submittedName>
        <fullName evidence="6">Phage/plasmid primase, P4 family</fullName>
    </submittedName>
</protein>
<dbReference type="AlphaFoldDB" id="A0A9X1RE74"/>
<keyword evidence="1" id="KW-0547">Nucleotide-binding</keyword>
<proteinExistence type="predicted"/>
<evidence type="ECO:0000313" key="6">
    <source>
        <dbReference type="EMBL" id="MCG2629733.1"/>
    </source>
</evidence>
<comment type="caution">
    <text evidence="6">The sequence shown here is derived from an EMBL/GenBank/DDBJ whole genome shotgun (WGS) entry which is preliminary data.</text>
</comment>
<dbReference type="Proteomes" id="UP001139054">
    <property type="component" value="Unassembled WGS sequence"/>
</dbReference>
<dbReference type="InterPro" id="IPR006500">
    <property type="entry name" value="Helicase_put_C_phage/plasmid"/>
</dbReference>
<evidence type="ECO:0000259" key="5">
    <source>
        <dbReference type="PROSITE" id="PS51206"/>
    </source>
</evidence>
<organism evidence="6 7">
    <name type="scientific">Bradyrhizobium zhengyangense</name>
    <dbReference type="NCBI Taxonomy" id="2911009"/>
    <lineage>
        <taxon>Bacteria</taxon>
        <taxon>Pseudomonadati</taxon>
        <taxon>Pseudomonadota</taxon>
        <taxon>Alphaproteobacteria</taxon>
        <taxon>Hyphomicrobiales</taxon>
        <taxon>Nitrobacteraceae</taxon>
        <taxon>Bradyrhizobium</taxon>
    </lineage>
</organism>
<dbReference type="Gene3D" id="3.40.50.300">
    <property type="entry name" value="P-loop containing nucleotide triphosphate hydrolases"/>
    <property type="match status" value="1"/>
</dbReference>
<evidence type="ECO:0000256" key="2">
    <source>
        <dbReference type="ARBA" id="ARBA00022801"/>
    </source>
</evidence>
<dbReference type="Pfam" id="PF19263">
    <property type="entry name" value="DUF5906"/>
    <property type="match status" value="1"/>
</dbReference>
<dbReference type="InterPro" id="IPR045455">
    <property type="entry name" value="NrS-1_pol-like_helicase"/>
</dbReference>
<evidence type="ECO:0000256" key="4">
    <source>
        <dbReference type="ARBA" id="ARBA00022840"/>
    </source>
</evidence>
<dbReference type="PANTHER" id="PTHR35372:SF2">
    <property type="entry name" value="SF3 HELICASE DOMAIN-CONTAINING PROTEIN"/>
    <property type="match status" value="1"/>
</dbReference>
<keyword evidence="4" id="KW-0067">ATP-binding</keyword>
<dbReference type="PANTHER" id="PTHR35372">
    <property type="entry name" value="ATP BINDING PROTEIN-RELATED"/>
    <property type="match status" value="1"/>
</dbReference>
<dbReference type="InterPro" id="IPR014015">
    <property type="entry name" value="Helicase_SF3_DNA-vir"/>
</dbReference>
<dbReference type="GO" id="GO:0004386">
    <property type="term" value="F:helicase activity"/>
    <property type="evidence" value="ECO:0007669"/>
    <property type="project" value="UniProtKB-KW"/>
</dbReference>
<dbReference type="RefSeq" id="WP_237891202.1">
    <property type="nucleotide sequence ID" value="NZ_JAKLTY010000016.1"/>
</dbReference>
<keyword evidence="2" id="KW-0378">Hydrolase</keyword>
<evidence type="ECO:0000256" key="1">
    <source>
        <dbReference type="ARBA" id="ARBA00022741"/>
    </source>
</evidence>
<dbReference type="InterPro" id="IPR027417">
    <property type="entry name" value="P-loop_NTPase"/>
</dbReference>
<evidence type="ECO:0000256" key="3">
    <source>
        <dbReference type="ARBA" id="ARBA00022806"/>
    </source>
</evidence>
<dbReference type="Pfam" id="PF08706">
    <property type="entry name" value="D5_N"/>
    <property type="match status" value="1"/>
</dbReference>
<dbReference type="EMBL" id="JAKLTY010000016">
    <property type="protein sequence ID" value="MCG2629733.1"/>
    <property type="molecule type" value="Genomic_DNA"/>
</dbReference>
<evidence type="ECO:0000313" key="7">
    <source>
        <dbReference type="Proteomes" id="UP001139054"/>
    </source>
</evidence>
<keyword evidence="3" id="KW-0347">Helicase</keyword>
<feature type="domain" description="SF3 helicase" evidence="5">
    <location>
        <begin position="184"/>
        <end position="342"/>
    </location>
</feature>
<dbReference type="InterPro" id="IPR051620">
    <property type="entry name" value="ORF904-like_C"/>
</dbReference>
<dbReference type="InterPro" id="IPR004968">
    <property type="entry name" value="DNA_primase/NTPase_C"/>
</dbReference>
<sequence>MTKSSEKTVIEPRDPGSTAKLFRNMHRPALLNHQDEWLEWTGAAYAAIDDLTIQSEVRKFLEASFVKVVIENRGEVSISYAPFCPSRKDVAEVYDALKDDFHVPPETMMPPCWLEDREKLYAGLDPRNLISCKNGLLDMSTRELYPATPKFFTRTSLDIEFAPEAPPPKRFLSFLNEVAAERQPLIDLLQEMTGYIVSGDTSLQKVFFFRGKRRAGKGTILRILEELIGKRNIATPTIRNLPSQFGMQSLIGKPLAAISDMNCDNAPALSEAGSVINGISGEDTQTIPRKFHTDWIGKVGARFLLISNRMPNFGTNTDALAARLLIVPFDVSFEGREDFELDIKLRAELPGILNWALDGLDRLKARGRFVEPDDSKVAKRNLLYQSNPVHGFVAECCKVGPGTETDKDVLYEAFSQFCRQSGFNSTKVLPKFSQDLQDLFDVTVRRRTADDGRQPGVFVGIRLNDELLPEFFAVNRDLIELGFEAHEALKLDKRGWPMARVDGGADFEL</sequence>
<name>A0A9X1RE74_9BRAD</name>
<reference evidence="6" key="1">
    <citation type="submission" date="2022-01" db="EMBL/GenBank/DDBJ databases">
        <title>Genome sequnece data of strain Bradyrhizobium sp. nov.</title>
        <authorList>
            <person name="Zhang J."/>
        </authorList>
    </citation>
    <scope>NUCLEOTIDE SEQUENCE</scope>
    <source>
        <strain evidence="6">WYCCWR 13023</strain>
    </source>
</reference>
<dbReference type="PROSITE" id="PS51206">
    <property type="entry name" value="SF3_HELICASE_1"/>
    <property type="match status" value="1"/>
</dbReference>
<gene>
    <name evidence="6" type="ORF">L6654_24215</name>
</gene>
<dbReference type="Pfam" id="PF03288">
    <property type="entry name" value="Pox_D5"/>
    <property type="match status" value="1"/>
</dbReference>
<accession>A0A9X1RE74</accession>